<dbReference type="NCBIfam" id="TIGR03918">
    <property type="entry name" value="GTP_HydF"/>
    <property type="match status" value="1"/>
</dbReference>
<reference evidence="4" key="1">
    <citation type="submission" date="2020-10" db="EMBL/GenBank/DDBJ databases">
        <authorList>
            <person name="Gilroy R."/>
        </authorList>
    </citation>
    <scope>NUCLEOTIDE SEQUENCE</scope>
    <source>
        <strain evidence="4">2889</strain>
    </source>
</reference>
<dbReference type="GO" id="GO:0002098">
    <property type="term" value="P:tRNA wobble uridine modification"/>
    <property type="evidence" value="ECO:0007669"/>
    <property type="project" value="TreeGrafter"/>
</dbReference>
<gene>
    <name evidence="4" type="primary">hydF</name>
    <name evidence="4" type="ORF">IAB08_08105</name>
</gene>
<dbReference type="InterPro" id="IPR005225">
    <property type="entry name" value="Small_GTP-bd"/>
</dbReference>
<sequence>MSQELYIGLFGRRNQGKSSLINLLAGQQVSIVSENPGTTTDPVKKSCELFGIGKCVFIDTAGFDDAGEVGRKRVEKTKDMVLRMDAGILLVSGNTFTEEDKAFAHYLQEAGVPFLIVHNKSDVTPLSATFKQMLQNLYPACTVLDFSIKQALLMAGSVECPYQPISDALKSLLDRYGLVHKPVVALEDIVRQGDVVVLVCPIDAEAPHGRLILPQVMMTRQCLDLHAMPFLCQVEELPAVLSRLEMNPALVITDSQAFKQVAQLLPLDIPLTSFSICLARQKGHFDDYIRGSEAFSRLQDGDRILMLESCTHQVNCHDIGRFKLPAALKKAVGKDLSFSYVSGLDPLPSAVDGFAMAIQCGGCMVNDRQLSVRVDRLLKAGIPVCNYGMTLAWCSGILSRAIRPFSKSL</sequence>
<dbReference type="Gene3D" id="3.40.50.300">
    <property type="entry name" value="P-loop containing nucleotide triphosphate hydrolases"/>
    <property type="match status" value="1"/>
</dbReference>
<accession>A0A9D9DTG8</accession>
<feature type="domain" description="Hydrogen maturase F dimerization" evidence="2">
    <location>
        <begin position="186"/>
        <end position="283"/>
    </location>
</feature>
<evidence type="ECO:0000313" key="4">
    <source>
        <dbReference type="EMBL" id="MBO8433233.1"/>
    </source>
</evidence>
<dbReference type="InterPro" id="IPR023873">
    <property type="entry name" value="FeFe-hyd_GTPase_HydF"/>
</dbReference>
<reference evidence="4" key="2">
    <citation type="journal article" date="2021" name="PeerJ">
        <title>Extensive microbial diversity within the chicken gut microbiome revealed by metagenomics and culture.</title>
        <authorList>
            <person name="Gilroy R."/>
            <person name="Ravi A."/>
            <person name="Getino M."/>
            <person name="Pursley I."/>
            <person name="Horton D.L."/>
            <person name="Alikhan N.F."/>
            <person name="Baker D."/>
            <person name="Gharbi K."/>
            <person name="Hall N."/>
            <person name="Watson M."/>
            <person name="Adriaenssens E.M."/>
            <person name="Foster-Nyarko E."/>
            <person name="Jarju S."/>
            <person name="Secka A."/>
            <person name="Antonio M."/>
            <person name="Oren A."/>
            <person name="Chaudhuri R.R."/>
            <person name="La Ragione R."/>
            <person name="Hildebrand F."/>
            <person name="Pallen M.J."/>
        </authorList>
    </citation>
    <scope>NUCLEOTIDE SEQUENCE</scope>
    <source>
        <strain evidence="4">2889</strain>
    </source>
</reference>
<evidence type="ECO:0000259" key="1">
    <source>
        <dbReference type="Pfam" id="PF01926"/>
    </source>
</evidence>
<dbReference type="Pfam" id="PF18133">
    <property type="entry name" value="HydF_tetramer"/>
    <property type="match status" value="1"/>
</dbReference>
<dbReference type="PANTHER" id="PTHR42714">
    <property type="entry name" value="TRNA MODIFICATION GTPASE GTPBP3"/>
    <property type="match status" value="1"/>
</dbReference>
<dbReference type="Gene3D" id="3.40.50.11420">
    <property type="match status" value="1"/>
</dbReference>
<dbReference type="Pfam" id="PF01926">
    <property type="entry name" value="MMR_HSR1"/>
    <property type="match status" value="1"/>
</dbReference>
<dbReference type="GO" id="GO:0005737">
    <property type="term" value="C:cytoplasm"/>
    <property type="evidence" value="ECO:0007669"/>
    <property type="project" value="TreeGrafter"/>
</dbReference>
<comment type="caution">
    <text evidence="4">The sequence shown here is derived from an EMBL/GenBank/DDBJ whole genome shotgun (WGS) entry which is preliminary data.</text>
</comment>
<dbReference type="GO" id="GO:0030488">
    <property type="term" value="P:tRNA methylation"/>
    <property type="evidence" value="ECO:0007669"/>
    <property type="project" value="TreeGrafter"/>
</dbReference>
<dbReference type="InterPro" id="IPR006073">
    <property type="entry name" value="GTP-bd"/>
</dbReference>
<feature type="domain" description="G" evidence="1">
    <location>
        <begin position="7"/>
        <end position="120"/>
    </location>
</feature>
<dbReference type="EMBL" id="JADIMZ010000120">
    <property type="protein sequence ID" value="MBO8433233.1"/>
    <property type="molecule type" value="Genomic_DNA"/>
</dbReference>
<feature type="domain" description="Hydrogen maturase F tetramerization" evidence="3">
    <location>
        <begin position="288"/>
        <end position="404"/>
    </location>
</feature>
<dbReference type="AlphaFoldDB" id="A0A9D9DTG8"/>
<dbReference type="PANTHER" id="PTHR42714:SF6">
    <property type="entry name" value="TRANSLATION INITIATION FACTOR IF-2"/>
    <property type="match status" value="1"/>
</dbReference>
<dbReference type="InterPro" id="IPR040644">
    <property type="entry name" value="HydF_tetramer"/>
</dbReference>
<dbReference type="InterPro" id="IPR041606">
    <property type="entry name" value="HydF_dimer"/>
</dbReference>
<evidence type="ECO:0000259" key="2">
    <source>
        <dbReference type="Pfam" id="PF18128"/>
    </source>
</evidence>
<dbReference type="InterPro" id="IPR027417">
    <property type="entry name" value="P-loop_NTPase"/>
</dbReference>
<evidence type="ECO:0000259" key="3">
    <source>
        <dbReference type="Pfam" id="PF18133"/>
    </source>
</evidence>
<dbReference type="CDD" id="cd00880">
    <property type="entry name" value="Era_like"/>
    <property type="match status" value="1"/>
</dbReference>
<dbReference type="NCBIfam" id="TIGR00231">
    <property type="entry name" value="small_GTP"/>
    <property type="match status" value="1"/>
</dbReference>
<dbReference type="Gene3D" id="3.40.50.11410">
    <property type="match status" value="1"/>
</dbReference>
<dbReference type="SUPFAM" id="SSF52540">
    <property type="entry name" value="P-loop containing nucleoside triphosphate hydrolases"/>
    <property type="match status" value="1"/>
</dbReference>
<dbReference type="GO" id="GO:0005525">
    <property type="term" value="F:GTP binding"/>
    <property type="evidence" value="ECO:0007669"/>
    <property type="project" value="InterPro"/>
</dbReference>
<proteinExistence type="predicted"/>
<dbReference type="Pfam" id="PF18128">
    <property type="entry name" value="HydF_dimer"/>
    <property type="match status" value="1"/>
</dbReference>
<evidence type="ECO:0000313" key="5">
    <source>
        <dbReference type="Proteomes" id="UP000823612"/>
    </source>
</evidence>
<dbReference type="Proteomes" id="UP000823612">
    <property type="component" value="Unassembled WGS sequence"/>
</dbReference>
<organism evidence="4 5">
    <name type="scientific">Candidatus Pullibacteroides excrementavium</name>
    <dbReference type="NCBI Taxonomy" id="2840905"/>
    <lineage>
        <taxon>Bacteria</taxon>
        <taxon>Pseudomonadati</taxon>
        <taxon>Bacteroidota</taxon>
        <taxon>Bacteroidia</taxon>
        <taxon>Bacteroidales</taxon>
        <taxon>Candidatus Pullibacteroides</taxon>
    </lineage>
</organism>
<name>A0A9D9DTG8_9BACT</name>
<protein>
    <submittedName>
        <fullName evidence="4">[FeFe] hydrogenase H-cluster maturation GTPase HydF</fullName>
    </submittedName>
</protein>